<evidence type="ECO:0000313" key="4">
    <source>
        <dbReference type="Proteomes" id="UP001218218"/>
    </source>
</evidence>
<sequence>MKLCTCLHLLSFYFPAASPIRLVDFDFDYTTLSSLDRHATDVGAPKVRCVALARALGGGRRAGRGAARRQGWGRGRRGGGGGGKLLMGAHWVVDAIHNIPTKELPRRHEQGTKVFSMGAGARSELMHVQIAGFASTVYDPLARSRFLLPLPEEEFKKGKVGDLGVLDEWRVQILPGLGTLPAILGLHIAMYVFSELGIQNRRKMCERMLRDLQAKEAERAGTLVGSPRTCGISRLRC</sequence>
<dbReference type="Proteomes" id="UP001218218">
    <property type="component" value="Unassembled WGS sequence"/>
</dbReference>
<dbReference type="InterPro" id="IPR045886">
    <property type="entry name" value="ThiF/MoeB/HesA"/>
</dbReference>
<accession>A0AAD6Z1U9</accession>
<name>A0AAD6Z1U9_9AGAR</name>
<keyword evidence="2" id="KW-0732">Signal</keyword>
<dbReference type="GO" id="GO:0061503">
    <property type="term" value="F:tRNA threonylcarbamoyladenosine dehydratase"/>
    <property type="evidence" value="ECO:0007669"/>
    <property type="project" value="TreeGrafter"/>
</dbReference>
<dbReference type="PANTHER" id="PTHR43267">
    <property type="entry name" value="TRNA THREONYLCARBAMOYLADENOSINE DEHYDRATASE"/>
    <property type="match status" value="1"/>
</dbReference>
<keyword evidence="4" id="KW-1185">Reference proteome</keyword>
<evidence type="ECO:0000256" key="1">
    <source>
        <dbReference type="SAM" id="Phobius"/>
    </source>
</evidence>
<evidence type="ECO:0000256" key="2">
    <source>
        <dbReference type="SAM" id="SignalP"/>
    </source>
</evidence>
<feature type="transmembrane region" description="Helical" evidence="1">
    <location>
        <begin position="173"/>
        <end position="194"/>
    </location>
</feature>
<protein>
    <submittedName>
        <fullName evidence="3">Uncharacterized protein</fullName>
    </submittedName>
</protein>
<dbReference type="EMBL" id="JARIHO010000104">
    <property type="protein sequence ID" value="KAJ7303635.1"/>
    <property type="molecule type" value="Genomic_DNA"/>
</dbReference>
<dbReference type="PANTHER" id="PTHR43267:SF2">
    <property type="entry name" value="TRNA THREONYLCARBAMOYLADENOSINE DEHYDRATASE 1-RELATED"/>
    <property type="match status" value="1"/>
</dbReference>
<keyword evidence="1" id="KW-1133">Transmembrane helix</keyword>
<dbReference type="GO" id="GO:0061504">
    <property type="term" value="P:cyclic threonylcarbamoyladenosine biosynthetic process"/>
    <property type="evidence" value="ECO:0007669"/>
    <property type="project" value="TreeGrafter"/>
</dbReference>
<organism evidence="3 4">
    <name type="scientific">Mycena albidolilacea</name>
    <dbReference type="NCBI Taxonomy" id="1033008"/>
    <lineage>
        <taxon>Eukaryota</taxon>
        <taxon>Fungi</taxon>
        <taxon>Dikarya</taxon>
        <taxon>Basidiomycota</taxon>
        <taxon>Agaricomycotina</taxon>
        <taxon>Agaricomycetes</taxon>
        <taxon>Agaricomycetidae</taxon>
        <taxon>Agaricales</taxon>
        <taxon>Marasmiineae</taxon>
        <taxon>Mycenaceae</taxon>
        <taxon>Mycena</taxon>
    </lineage>
</organism>
<dbReference type="AlphaFoldDB" id="A0AAD6Z1U9"/>
<reference evidence="3" key="1">
    <citation type="submission" date="2023-03" db="EMBL/GenBank/DDBJ databases">
        <title>Massive genome expansion in bonnet fungi (Mycena s.s.) driven by repeated elements and novel gene families across ecological guilds.</title>
        <authorList>
            <consortium name="Lawrence Berkeley National Laboratory"/>
            <person name="Harder C.B."/>
            <person name="Miyauchi S."/>
            <person name="Viragh M."/>
            <person name="Kuo A."/>
            <person name="Thoen E."/>
            <person name="Andreopoulos B."/>
            <person name="Lu D."/>
            <person name="Skrede I."/>
            <person name="Drula E."/>
            <person name="Henrissat B."/>
            <person name="Morin E."/>
            <person name="Kohler A."/>
            <person name="Barry K."/>
            <person name="LaButti K."/>
            <person name="Morin E."/>
            <person name="Salamov A."/>
            <person name="Lipzen A."/>
            <person name="Mereny Z."/>
            <person name="Hegedus B."/>
            <person name="Baldrian P."/>
            <person name="Stursova M."/>
            <person name="Weitz H."/>
            <person name="Taylor A."/>
            <person name="Grigoriev I.V."/>
            <person name="Nagy L.G."/>
            <person name="Martin F."/>
            <person name="Kauserud H."/>
        </authorList>
    </citation>
    <scope>NUCLEOTIDE SEQUENCE</scope>
    <source>
        <strain evidence="3">CBHHK002</strain>
    </source>
</reference>
<proteinExistence type="predicted"/>
<keyword evidence="1" id="KW-0812">Transmembrane</keyword>
<keyword evidence="1" id="KW-0472">Membrane</keyword>
<comment type="caution">
    <text evidence="3">The sequence shown here is derived from an EMBL/GenBank/DDBJ whole genome shotgun (WGS) entry which is preliminary data.</text>
</comment>
<feature type="chain" id="PRO_5041941849" evidence="2">
    <location>
        <begin position="20"/>
        <end position="237"/>
    </location>
</feature>
<feature type="signal peptide" evidence="2">
    <location>
        <begin position="1"/>
        <end position="19"/>
    </location>
</feature>
<dbReference type="GO" id="GO:0005741">
    <property type="term" value="C:mitochondrial outer membrane"/>
    <property type="evidence" value="ECO:0007669"/>
    <property type="project" value="TreeGrafter"/>
</dbReference>
<gene>
    <name evidence="3" type="ORF">DFH08DRAFT_986261</name>
</gene>
<evidence type="ECO:0000313" key="3">
    <source>
        <dbReference type="EMBL" id="KAJ7303635.1"/>
    </source>
</evidence>